<accession>A0A7W7YG37</accession>
<gene>
    <name evidence="1" type="ORF">HNQ65_005080</name>
</gene>
<dbReference type="AlphaFoldDB" id="A0A7W7YG37"/>
<evidence type="ECO:0008006" key="3">
    <source>
        <dbReference type="Google" id="ProtNLM"/>
    </source>
</evidence>
<comment type="caution">
    <text evidence="1">The sequence shown here is derived from an EMBL/GenBank/DDBJ whole genome shotgun (WGS) entry which is preliminary data.</text>
</comment>
<name>A0A7W7YG37_9BACT</name>
<proteinExistence type="predicted"/>
<reference evidence="1 2" key="1">
    <citation type="submission" date="2020-08" db="EMBL/GenBank/DDBJ databases">
        <title>Genomic Encyclopedia of Type Strains, Phase IV (KMG-IV): sequencing the most valuable type-strain genomes for metagenomic binning, comparative biology and taxonomic classification.</title>
        <authorList>
            <person name="Goeker M."/>
        </authorList>
    </citation>
    <scope>NUCLEOTIDE SEQUENCE [LARGE SCALE GENOMIC DNA]</scope>
    <source>
        <strain evidence="1 2">DSM 12252</strain>
    </source>
</reference>
<evidence type="ECO:0000313" key="2">
    <source>
        <dbReference type="Proteomes" id="UP000590740"/>
    </source>
</evidence>
<dbReference type="Proteomes" id="UP000590740">
    <property type="component" value="Unassembled WGS sequence"/>
</dbReference>
<dbReference type="EMBL" id="JACHIG010000017">
    <property type="protein sequence ID" value="MBB5035469.1"/>
    <property type="molecule type" value="Genomic_DNA"/>
</dbReference>
<protein>
    <recommendedName>
        <fullName evidence="3">NlpC/P60 domain-containing protein</fullName>
    </recommendedName>
</protein>
<organism evidence="1 2">
    <name type="scientific">Prosthecobacter vanneervenii</name>
    <dbReference type="NCBI Taxonomy" id="48466"/>
    <lineage>
        <taxon>Bacteria</taxon>
        <taxon>Pseudomonadati</taxon>
        <taxon>Verrucomicrobiota</taxon>
        <taxon>Verrucomicrobiia</taxon>
        <taxon>Verrucomicrobiales</taxon>
        <taxon>Verrucomicrobiaceae</taxon>
        <taxon>Prosthecobacter</taxon>
    </lineage>
</organism>
<keyword evidence="2" id="KW-1185">Reference proteome</keyword>
<evidence type="ECO:0000313" key="1">
    <source>
        <dbReference type="EMBL" id="MBB5035469.1"/>
    </source>
</evidence>
<sequence length="244" mass="26531">MPIDCNGQTDELYQFHSLEAARALQWAQYYESLAGSGHDGSRCLLLAQQWRAYEDNQRHLAAYFYGQMQPAWGGHVSSSGAGAPQLGLAGGITSGPYGNYPGHIVVSRPPVVLQDGMAFGLTSLPATVHRMLEAGNQLQRKPYIFGGGHRVLEDYGYDCSSAVSYVLIKAGLLNQVLNSRTLAAYGEPGEGRLVTLWVKPGSHTFMTICGLRLDTSGDGTDRGPRWRTTNRNFAGFAARHPRGL</sequence>